<protein>
    <submittedName>
        <fullName evidence="2">Uncharacterized protein</fullName>
    </submittedName>
</protein>
<organism evidence="2 3">
    <name type="scientific">Lyophyllum shimeji</name>
    <name type="common">Hon-shimeji</name>
    <name type="synonym">Tricholoma shimeji</name>
    <dbReference type="NCBI Taxonomy" id="47721"/>
    <lineage>
        <taxon>Eukaryota</taxon>
        <taxon>Fungi</taxon>
        <taxon>Dikarya</taxon>
        <taxon>Basidiomycota</taxon>
        <taxon>Agaricomycotina</taxon>
        <taxon>Agaricomycetes</taxon>
        <taxon>Agaricomycetidae</taxon>
        <taxon>Agaricales</taxon>
        <taxon>Tricholomatineae</taxon>
        <taxon>Lyophyllaceae</taxon>
        <taxon>Lyophyllum</taxon>
    </lineage>
</organism>
<evidence type="ECO:0000313" key="2">
    <source>
        <dbReference type="EMBL" id="GLB38130.1"/>
    </source>
</evidence>
<proteinExistence type="predicted"/>
<dbReference type="EMBL" id="BRPK01000004">
    <property type="protein sequence ID" value="GLB38130.1"/>
    <property type="molecule type" value="Genomic_DNA"/>
</dbReference>
<comment type="caution">
    <text evidence="2">The sequence shown here is derived from an EMBL/GenBank/DDBJ whole genome shotgun (WGS) entry which is preliminary data.</text>
</comment>
<accession>A0A9P3PKT4</accession>
<keyword evidence="3" id="KW-1185">Reference proteome</keyword>
<feature type="compositionally biased region" description="Polar residues" evidence="1">
    <location>
        <begin position="115"/>
        <end position="128"/>
    </location>
</feature>
<feature type="region of interest" description="Disordered" evidence="1">
    <location>
        <begin position="92"/>
        <end position="128"/>
    </location>
</feature>
<sequence>MVFSSRTSLHFEFAIVLELHHTFLPGGTVSEPRPPINADVVNADEPIRHLDAFDYTPVPMPNFRHTHRTAVHTKGCPTPKLLPSHDAGTFTYGTPRCLNENRRSRSLSRHPQMPTPKTCSPPLSSDVS</sequence>
<dbReference type="Proteomes" id="UP001063166">
    <property type="component" value="Unassembled WGS sequence"/>
</dbReference>
<evidence type="ECO:0000256" key="1">
    <source>
        <dbReference type="SAM" id="MobiDB-lite"/>
    </source>
</evidence>
<evidence type="ECO:0000313" key="3">
    <source>
        <dbReference type="Proteomes" id="UP001063166"/>
    </source>
</evidence>
<reference evidence="2" key="1">
    <citation type="submission" date="2022-07" db="EMBL/GenBank/DDBJ databases">
        <title>The genome of Lyophyllum shimeji provides insight into the initial evolution of ectomycorrhizal fungal genome.</title>
        <authorList>
            <person name="Kobayashi Y."/>
            <person name="Shibata T."/>
            <person name="Hirakawa H."/>
            <person name="Shigenobu S."/>
            <person name="Nishiyama T."/>
            <person name="Yamada A."/>
            <person name="Hasebe M."/>
            <person name="Kawaguchi M."/>
        </authorList>
    </citation>
    <scope>NUCLEOTIDE SEQUENCE</scope>
    <source>
        <strain evidence="2">AT787</strain>
    </source>
</reference>
<name>A0A9P3PKT4_LYOSH</name>
<dbReference type="AlphaFoldDB" id="A0A9P3PKT4"/>
<gene>
    <name evidence="2" type="ORF">LshimejAT787_0411810</name>
</gene>